<organism evidence="2 3">
    <name type="scientific">Ditylenchus dipsaci</name>
    <dbReference type="NCBI Taxonomy" id="166011"/>
    <lineage>
        <taxon>Eukaryota</taxon>
        <taxon>Metazoa</taxon>
        <taxon>Ecdysozoa</taxon>
        <taxon>Nematoda</taxon>
        <taxon>Chromadorea</taxon>
        <taxon>Rhabditida</taxon>
        <taxon>Tylenchina</taxon>
        <taxon>Tylenchomorpha</taxon>
        <taxon>Sphaerularioidea</taxon>
        <taxon>Anguinidae</taxon>
        <taxon>Anguininae</taxon>
        <taxon>Ditylenchus</taxon>
    </lineage>
</organism>
<protein>
    <submittedName>
        <fullName evidence="3">Uncharacterized protein</fullName>
    </submittedName>
</protein>
<evidence type="ECO:0000313" key="2">
    <source>
        <dbReference type="Proteomes" id="UP000887574"/>
    </source>
</evidence>
<sequence>MSGYTGYQELKEEGYHGYQPLKPRKKPQHDADYSIQSGMLNIAVAKDLDSIPSGDKEDAGYYQSVSAHNVQRGIQQPPANQPAQPGGSICLMHDY</sequence>
<reference evidence="3" key="1">
    <citation type="submission" date="2022-11" db="UniProtKB">
        <authorList>
            <consortium name="WormBaseParasite"/>
        </authorList>
    </citation>
    <scope>IDENTIFICATION</scope>
</reference>
<evidence type="ECO:0000313" key="3">
    <source>
        <dbReference type="WBParaSite" id="jg22545"/>
    </source>
</evidence>
<proteinExistence type="predicted"/>
<feature type="compositionally biased region" description="Low complexity" evidence="1">
    <location>
        <begin position="75"/>
        <end position="85"/>
    </location>
</feature>
<dbReference type="AlphaFoldDB" id="A0A915DS24"/>
<evidence type="ECO:0000256" key="1">
    <source>
        <dbReference type="SAM" id="MobiDB-lite"/>
    </source>
</evidence>
<keyword evidence="2" id="KW-1185">Reference proteome</keyword>
<dbReference type="WBParaSite" id="jg22545">
    <property type="protein sequence ID" value="jg22545"/>
    <property type="gene ID" value="jg22545"/>
</dbReference>
<feature type="region of interest" description="Disordered" evidence="1">
    <location>
        <begin position="1"/>
        <end position="31"/>
    </location>
</feature>
<dbReference type="Proteomes" id="UP000887574">
    <property type="component" value="Unplaced"/>
</dbReference>
<name>A0A915DS24_9BILA</name>
<accession>A0A915DS24</accession>
<feature type="region of interest" description="Disordered" evidence="1">
    <location>
        <begin position="75"/>
        <end position="95"/>
    </location>
</feature>